<protein>
    <submittedName>
        <fullName evidence="8">Lysine biosynthesis regulatory protein LYS14</fullName>
    </submittedName>
</protein>
<feature type="region of interest" description="Disordered" evidence="6">
    <location>
        <begin position="66"/>
        <end position="108"/>
    </location>
</feature>
<dbReference type="AlphaFoldDB" id="A0A0U1LVV5"/>
<evidence type="ECO:0000256" key="4">
    <source>
        <dbReference type="ARBA" id="ARBA00023163"/>
    </source>
</evidence>
<dbReference type="Gene3D" id="4.10.240.10">
    <property type="entry name" value="Zn(2)-C6 fungal-type DNA-binding domain"/>
    <property type="match status" value="1"/>
</dbReference>
<dbReference type="CDD" id="cd00067">
    <property type="entry name" value="GAL4"/>
    <property type="match status" value="1"/>
</dbReference>
<dbReference type="OrthoDB" id="5278208at2759"/>
<reference evidence="8 9" key="1">
    <citation type="submission" date="2015-04" db="EMBL/GenBank/DDBJ databases">
        <authorList>
            <person name="Syromyatnikov M.Y."/>
            <person name="Popov V.N."/>
        </authorList>
    </citation>
    <scope>NUCLEOTIDE SEQUENCE [LARGE SCALE GENOMIC DNA]</scope>
    <source>
        <strain evidence="8">WF-38-12</strain>
    </source>
</reference>
<feature type="compositionally biased region" description="Low complexity" evidence="6">
    <location>
        <begin position="703"/>
        <end position="719"/>
    </location>
</feature>
<dbReference type="InterPro" id="IPR001138">
    <property type="entry name" value="Zn2Cys6_DnaBD"/>
</dbReference>
<keyword evidence="4" id="KW-0804">Transcription</keyword>
<evidence type="ECO:0000256" key="5">
    <source>
        <dbReference type="ARBA" id="ARBA00023242"/>
    </source>
</evidence>
<dbReference type="InterPro" id="IPR021858">
    <property type="entry name" value="Fun_TF"/>
</dbReference>
<keyword evidence="2" id="KW-0805">Transcription regulation</keyword>
<dbReference type="InterPro" id="IPR036864">
    <property type="entry name" value="Zn2-C6_fun-type_DNA-bd_sf"/>
</dbReference>
<dbReference type="EMBL" id="CVMT01000003">
    <property type="protein sequence ID" value="CRG86791.1"/>
    <property type="molecule type" value="Genomic_DNA"/>
</dbReference>
<dbReference type="GO" id="GO:0008270">
    <property type="term" value="F:zinc ion binding"/>
    <property type="evidence" value="ECO:0007669"/>
    <property type="project" value="InterPro"/>
</dbReference>
<dbReference type="SMART" id="SM00066">
    <property type="entry name" value="GAL4"/>
    <property type="match status" value="1"/>
</dbReference>
<keyword evidence="3" id="KW-0238">DNA-binding</keyword>
<dbReference type="GO" id="GO:0000981">
    <property type="term" value="F:DNA-binding transcription factor activity, RNA polymerase II-specific"/>
    <property type="evidence" value="ECO:0007669"/>
    <property type="project" value="InterPro"/>
</dbReference>
<feature type="region of interest" description="Disordered" evidence="6">
    <location>
        <begin position="697"/>
        <end position="730"/>
    </location>
</feature>
<dbReference type="GO" id="GO:0000976">
    <property type="term" value="F:transcription cis-regulatory region binding"/>
    <property type="evidence" value="ECO:0007669"/>
    <property type="project" value="TreeGrafter"/>
</dbReference>
<dbReference type="PANTHER" id="PTHR37534:SF10">
    <property type="entry name" value="ZN(II)2CYS6 TRANSCRIPTION FACTOR (EUROFUNG)"/>
    <property type="match status" value="1"/>
</dbReference>
<organism evidence="8 9">
    <name type="scientific">Talaromyces islandicus</name>
    <name type="common">Penicillium islandicum</name>
    <dbReference type="NCBI Taxonomy" id="28573"/>
    <lineage>
        <taxon>Eukaryota</taxon>
        <taxon>Fungi</taxon>
        <taxon>Dikarya</taxon>
        <taxon>Ascomycota</taxon>
        <taxon>Pezizomycotina</taxon>
        <taxon>Eurotiomycetes</taxon>
        <taxon>Eurotiomycetidae</taxon>
        <taxon>Eurotiales</taxon>
        <taxon>Trichocomaceae</taxon>
        <taxon>Talaromyces</taxon>
        <taxon>Talaromyces sect. Islandici</taxon>
    </lineage>
</organism>
<evidence type="ECO:0000313" key="9">
    <source>
        <dbReference type="Proteomes" id="UP000054383"/>
    </source>
</evidence>
<evidence type="ECO:0000259" key="7">
    <source>
        <dbReference type="PROSITE" id="PS50048"/>
    </source>
</evidence>
<dbReference type="Pfam" id="PF11951">
    <property type="entry name" value="Fungal_trans_2"/>
    <property type="match status" value="1"/>
</dbReference>
<proteinExistence type="predicted"/>
<evidence type="ECO:0000256" key="1">
    <source>
        <dbReference type="ARBA" id="ARBA00004123"/>
    </source>
</evidence>
<dbReference type="GO" id="GO:0045944">
    <property type="term" value="P:positive regulation of transcription by RNA polymerase II"/>
    <property type="evidence" value="ECO:0007669"/>
    <property type="project" value="TreeGrafter"/>
</dbReference>
<dbReference type="PROSITE" id="PS50048">
    <property type="entry name" value="ZN2_CY6_FUNGAL_2"/>
    <property type="match status" value="1"/>
</dbReference>
<feature type="compositionally biased region" description="Polar residues" evidence="6">
    <location>
        <begin position="720"/>
        <end position="730"/>
    </location>
</feature>
<feature type="region of interest" description="Disordered" evidence="6">
    <location>
        <begin position="1"/>
        <end position="32"/>
    </location>
</feature>
<feature type="region of interest" description="Disordered" evidence="6">
    <location>
        <begin position="136"/>
        <end position="228"/>
    </location>
</feature>
<feature type="domain" description="Zn(2)-C6 fungal-type" evidence="7">
    <location>
        <begin position="109"/>
        <end position="139"/>
    </location>
</feature>
<dbReference type="GO" id="GO:0005634">
    <property type="term" value="C:nucleus"/>
    <property type="evidence" value="ECO:0007669"/>
    <property type="project" value="UniProtKB-SubCell"/>
</dbReference>
<dbReference type="Pfam" id="PF00172">
    <property type="entry name" value="Zn_clus"/>
    <property type="match status" value="1"/>
</dbReference>
<gene>
    <name evidence="8" type="ORF">PISL3812_03803</name>
</gene>
<dbReference type="SUPFAM" id="SSF57701">
    <property type="entry name" value="Zn2/Cys6 DNA-binding domain"/>
    <property type="match status" value="1"/>
</dbReference>
<comment type="subcellular location">
    <subcellularLocation>
        <location evidence="1">Nucleus</location>
    </subcellularLocation>
</comment>
<dbReference type="OMA" id="HWWLPND"/>
<feature type="compositionally biased region" description="Low complexity" evidence="6">
    <location>
        <begin position="178"/>
        <end position="189"/>
    </location>
</feature>
<dbReference type="PANTHER" id="PTHR37534">
    <property type="entry name" value="TRANSCRIPTIONAL ACTIVATOR PROTEIN UGA3"/>
    <property type="match status" value="1"/>
</dbReference>
<feature type="compositionally biased region" description="Low complexity" evidence="6">
    <location>
        <begin position="83"/>
        <end position="96"/>
    </location>
</feature>
<evidence type="ECO:0000256" key="2">
    <source>
        <dbReference type="ARBA" id="ARBA00023015"/>
    </source>
</evidence>
<evidence type="ECO:0000256" key="6">
    <source>
        <dbReference type="SAM" id="MobiDB-lite"/>
    </source>
</evidence>
<evidence type="ECO:0000313" key="8">
    <source>
        <dbReference type="EMBL" id="CRG86791.1"/>
    </source>
</evidence>
<accession>A0A0U1LVV5</accession>
<feature type="compositionally biased region" description="Polar residues" evidence="6">
    <location>
        <begin position="196"/>
        <end position="228"/>
    </location>
</feature>
<dbReference type="Proteomes" id="UP000054383">
    <property type="component" value="Unassembled WGS sequence"/>
</dbReference>
<keyword evidence="5" id="KW-0539">Nucleus</keyword>
<keyword evidence="9" id="KW-1185">Reference proteome</keyword>
<feature type="compositionally biased region" description="Polar residues" evidence="6">
    <location>
        <begin position="1"/>
        <end position="30"/>
    </location>
</feature>
<sequence length="730" mass="83420">MSQPYQSAAPSMSSYSGDNGMQYHNPNSYPAYSLLLGSGHVPESLAYWHTSTSIQQPNIAAGVGLASPQLQQQQQQPLPPQQLQPQPQQPQLQQQLATEQRKHKRTRSGCLTCRTRRIKCDEGRPICERCRKGNRDCEYAQPHSKSSSRAAKARNRHRGSVSSDEETGLEVIRDEVESVGPFSSPSEPSVSKKKSMQSINRPRPRQTSETSSISKGKSQSPASDWQQLSQASSPLTDLRYKSKFMQQPARDLTQLQGSRFRDDIRFFLRYHQERMSNNHYFLSHECNMFFRGTLFDLALDYKPLLYALVGFAAYHYSLERPEGKMYEFLKYYDRSLQLLRKSLASGEKHTEAMLATVLQLSTFEESIGDWVNLVDHHQAADALVHEILTPQSITQNQIHRFLFIWHARFDLVAGLIANSEAILNREWYTAIDEHDAVQAARYPDDVAIQLQLVSSRTRLFAMDYASLFARLGRGLVNFDDFAKQLDELGKTIDFLHRILEKYDNCAEITMPRPAVPLQGPEDVLDTTMPCRFYRDSMWRMNFAWADMLSTELMFKYQSHICIGRPEGPELQRIALQICHHAESIVRWPEVDVGTVIAFHNWLVLTSMFLPRDSKHMMWSRRMIARLEINGYVYAPKVRESLGELWGDPTVQQWWVPDDEGCPQLVKEIRALTEERTNNPRDQIREDVRDMKSLFSKMRLDDVGSQGSSPLSGTLTGSSPAQSSTSGQAPQ</sequence>
<name>A0A0U1LVV5_TALIS</name>
<dbReference type="PROSITE" id="PS00463">
    <property type="entry name" value="ZN2_CY6_FUNGAL_1"/>
    <property type="match status" value="1"/>
</dbReference>
<evidence type="ECO:0000256" key="3">
    <source>
        <dbReference type="ARBA" id="ARBA00023125"/>
    </source>
</evidence>
<dbReference type="STRING" id="28573.A0A0U1LVV5"/>